<dbReference type="EMBL" id="KZ370056">
    <property type="protein sequence ID" value="PIO09440.1"/>
    <property type="molecule type" value="Genomic_DNA"/>
</dbReference>
<evidence type="ECO:0000313" key="2">
    <source>
        <dbReference type="Proteomes" id="UP000228934"/>
    </source>
</evidence>
<evidence type="ECO:0000313" key="1">
    <source>
        <dbReference type="EMBL" id="PIO09440.1"/>
    </source>
</evidence>
<organism evidence="1 2">
    <name type="scientific">Aquarana catesbeiana</name>
    <name type="common">American bullfrog</name>
    <name type="synonym">Rana catesbeiana</name>
    <dbReference type="NCBI Taxonomy" id="8400"/>
    <lineage>
        <taxon>Eukaryota</taxon>
        <taxon>Metazoa</taxon>
        <taxon>Chordata</taxon>
        <taxon>Craniata</taxon>
        <taxon>Vertebrata</taxon>
        <taxon>Euteleostomi</taxon>
        <taxon>Amphibia</taxon>
        <taxon>Batrachia</taxon>
        <taxon>Anura</taxon>
        <taxon>Neobatrachia</taxon>
        <taxon>Ranoidea</taxon>
        <taxon>Ranidae</taxon>
        <taxon>Aquarana</taxon>
    </lineage>
</organism>
<reference evidence="2" key="1">
    <citation type="journal article" date="2017" name="Nat. Commun.">
        <title>The North American bullfrog draft genome provides insight into hormonal regulation of long noncoding RNA.</title>
        <authorList>
            <person name="Hammond S.A."/>
            <person name="Warren R.L."/>
            <person name="Vandervalk B.P."/>
            <person name="Kucuk E."/>
            <person name="Khan H."/>
            <person name="Gibb E.A."/>
            <person name="Pandoh P."/>
            <person name="Kirk H."/>
            <person name="Zhao Y."/>
            <person name="Jones M."/>
            <person name="Mungall A.J."/>
            <person name="Coope R."/>
            <person name="Pleasance S."/>
            <person name="Moore R.A."/>
            <person name="Holt R.A."/>
            <person name="Round J.M."/>
            <person name="Ohora S."/>
            <person name="Walle B.V."/>
            <person name="Veldhoen N."/>
            <person name="Helbing C.C."/>
            <person name="Birol I."/>
        </authorList>
    </citation>
    <scope>NUCLEOTIDE SEQUENCE [LARGE SCALE GENOMIC DNA]</scope>
</reference>
<name>A0A2G9Q1K1_AQUCT</name>
<proteinExistence type="predicted"/>
<sequence>MVSMSAPLLDQMISIKLHTETIGPFTFTYAMSAAWCPPLGVPVSVFSPSAPVPYSGCCRPFGGAAMETLVSFIDTSYPHPPLISEQ</sequence>
<dbReference type="AlphaFoldDB" id="A0A2G9Q1K1"/>
<dbReference type="Proteomes" id="UP000228934">
    <property type="component" value="Unassembled WGS sequence"/>
</dbReference>
<accession>A0A2G9Q1K1</accession>
<protein>
    <submittedName>
        <fullName evidence="1">Uncharacterized protein</fullName>
    </submittedName>
</protein>
<keyword evidence="2" id="KW-1185">Reference proteome</keyword>
<gene>
    <name evidence="1" type="ORF">AB205_0156560</name>
</gene>